<proteinExistence type="predicted"/>
<evidence type="ECO:0000313" key="1">
    <source>
        <dbReference type="EMBL" id="RTE83837.1"/>
    </source>
</evidence>
<dbReference type="AlphaFoldDB" id="A0A430M782"/>
<dbReference type="InterPro" id="IPR053178">
    <property type="entry name" value="Osmoadaptation_assoc"/>
</dbReference>
<reference evidence="1 2" key="1">
    <citation type="submission" date="2017-06" db="EMBL/GenBank/DDBJ databases">
        <title>Comparative genomic analysis of Ambrosia Fusariam Clade fungi.</title>
        <authorList>
            <person name="Stajich J.E."/>
            <person name="Carrillo J."/>
            <person name="Kijimoto T."/>
            <person name="Eskalen A."/>
            <person name="O'Donnell K."/>
            <person name="Kasson M."/>
        </authorList>
    </citation>
    <scope>NUCLEOTIDE SEQUENCE [LARGE SCALE GENOMIC DNA]</scope>
    <source>
        <strain evidence="1 2">UCR1854</strain>
    </source>
</reference>
<name>A0A430M782_9HYPO</name>
<accession>A0A430M782</accession>
<comment type="caution">
    <text evidence="1">The sequence shown here is derived from an EMBL/GenBank/DDBJ whole genome shotgun (WGS) entry which is preliminary data.</text>
</comment>
<evidence type="ECO:0000313" key="2">
    <source>
        <dbReference type="Proteomes" id="UP000287124"/>
    </source>
</evidence>
<keyword evidence="2" id="KW-1185">Reference proteome</keyword>
<dbReference type="Proteomes" id="UP000287124">
    <property type="component" value="Unassembled WGS sequence"/>
</dbReference>
<protein>
    <submittedName>
        <fullName evidence="1">Uncharacterized protein</fullName>
    </submittedName>
</protein>
<dbReference type="PANTHER" id="PTHR38111">
    <property type="entry name" value="ZN(2)-C6 FUNGAL-TYPE DOMAIN-CONTAINING PROTEIN-RELATED"/>
    <property type="match status" value="1"/>
</dbReference>
<dbReference type="EMBL" id="MIKF01000012">
    <property type="protein sequence ID" value="RTE83837.1"/>
    <property type="molecule type" value="Genomic_DNA"/>
</dbReference>
<organism evidence="1 2">
    <name type="scientific">Fusarium euwallaceae</name>
    <dbReference type="NCBI Taxonomy" id="1147111"/>
    <lineage>
        <taxon>Eukaryota</taxon>
        <taxon>Fungi</taxon>
        <taxon>Dikarya</taxon>
        <taxon>Ascomycota</taxon>
        <taxon>Pezizomycotina</taxon>
        <taxon>Sordariomycetes</taxon>
        <taxon>Hypocreomycetidae</taxon>
        <taxon>Hypocreales</taxon>
        <taxon>Nectriaceae</taxon>
        <taxon>Fusarium</taxon>
        <taxon>Fusarium solani species complex</taxon>
    </lineage>
</organism>
<sequence length="634" mass="71859">MLFYGQTTKQESICREAGKCYARALESQRSHIRRYIEKPAATIGMPTELSSEQDISASLMLMYYELLNPSFIGSWMMHFKACCQLVVLRGAENCQDGPCHVIFRSLRLMMAHVSTRTASEACFNTKDWYTVPFATSAKTATDMLLDIIYDISNLEVVVSDKDEEAKHLLPHLDLLLHAVTNCERLYAQELQMASWHCFTLHFGHRESAQDELWLSGGDFCSTTVPAAFHAVRIMIYHFISKENPGTDLMAESIARSASLLAFADALFKRNLHGRLNTGSCVHSKCDLRIEFHPSSSTHPDPLTRIALDDIRASGMKQFFESQSAPTYVSGASTTVEMESWLESKIAHTRSYFEKTSRPSEKHEAPDPWVFRRVVVCNSQWPGDANWSNIEEAEQSISNTVDTLDQCLTRIDTHPSDPMTGDLDLARCAARQYSNRQPSPNSTFALRQRFEVGGTFHKQFNSSVVCIRCFLWLYADILSVEANILRGCSGTLHMDPPRLLKVEEPSMFQKVVRFLSTTTMLAPLPMILGQVVRAFTGPEPQLIAPEPPLIAPAICELMSRSRDLCFHYRMNGNLSSWPLCLFPLTGRADKATWLEAYRQCRESIIETEGKRLMLSYKYERIRLYETCSLRHTSPC</sequence>
<gene>
    <name evidence="1" type="ORF">BHE90_001593</name>
</gene>